<gene>
    <name evidence="3" type="ORF">BECKLFY1418A_GA0070994_101430</name>
</gene>
<dbReference type="AlphaFoldDB" id="A0A450UEU9"/>
<organism evidence="3">
    <name type="scientific">Candidatus Kentrum sp. LFY</name>
    <dbReference type="NCBI Taxonomy" id="2126342"/>
    <lineage>
        <taxon>Bacteria</taxon>
        <taxon>Pseudomonadati</taxon>
        <taxon>Pseudomonadota</taxon>
        <taxon>Gammaproteobacteria</taxon>
        <taxon>Candidatus Kentrum</taxon>
    </lineage>
</organism>
<proteinExistence type="predicted"/>
<keyword evidence="2" id="KW-0732">Signal</keyword>
<dbReference type="Pfam" id="PF11604">
    <property type="entry name" value="CusF_Ec"/>
    <property type="match status" value="1"/>
</dbReference>
<accession>A0A450UEU9</accession>
<dbReference type="EMBL" id="CAADFH010000014">
    <property type="protein sequence ID" value="VFJ91086.1"/>
    <property type="molecule type" value="Genomic_DNA"/>
</dbReference>
<sequence length="158" mass="17204">MHKILATIAIVGMAFSQTAFAECKDGHESRSDHGAHEVVKNAASGTGTIHRVSRFTRKINLTHAPIPALNWPEMRMDLDVAEGVDLKGLEPGDEISFHLELGDDKVYRITRIEKADARGKDSDGKNENTTSHRGMGSITPPNAVPTVRWNTAPVSVIP</sequence>
<evidence type="ECO:0000256" key="2">
    <source>
        <dbReference type="SAM" id="SignalP"/>
    </source>
</evidence>
<protein>
    <submittedName>
        <fullName evidence="3">Cu(I)/Ag(I) efflux system protein CusF</fullName>
    </submittedName>
</protein>
<feature type="chain" id="PRO_5019476218" evidence="2">
    <location>
        <begin position="22"/>
        <end position="158"/>
    </location>
</feature>
<name>A0A450UEU9_9GAMM</name>
<feature type="signal peptide" evidence="2">
    <location>
        <begin position="1"/>
        <end position="21"/>
    </location>
</feature>
<dbReference type="InterPro" id="IPR042230">
    <property type="entry name" value="CusF_sf"/>
</dbReference>
<reference evidence="3" key="1">
    <citation type="submission" date="2019-02" db="EMBL/GenBank/DDBJ databases">
        <authorList>
            <person name="Gruber-Vodicka R. H."/>
            <person name="Seah K. B. B."/>
        </authorList>
    </citation>
    <scope>NUCLEOTIDE SEQUENCE</scope>
    <source>
        <strain evidence="3">BECK_M6</strain>
    </source>
</reference>
<evidence type="ECO:0000313" key="3">
    <source>
        <dbReference type="EMBL" id="VFJ91086.1"/>
    </source>
</evidence>
<feature type="compositionally biased region" description="Basic and acidic residues" evidence="1">
    <location>
        <begin position="116"/>
        <end position="126"/>
    </location>
</feature>
<dbReference type="Gene3D" id="2.40.50.320">
    <property type="entry name" value="Copper binding periplasmic protein CusF"/>
    <property type="match status" value="1"/>
</dbReference>
<evidence type="ECO:0000256" key="1">
    <source>
        <dbReference type="SAM" id="MobiDB-lite"/>
    </source>
</evidence>
<dbReference type="InterPro" id="IPR021647">
    <property type="entry name" value="CusF_Ec"/>
</dbReference>
<feature type="region of interest" description="Disordered" evidence="1">
    <location>
        <begin position="116"/>
        <end position="146"/>
    </location>
</feature>